<dbReference type="Proteomes" id="UP000477750">
    <property type="component" value="Unassembled WGS sequence"/>
</dbReference>
<dbReference type="Pfam" id="PF13466">
    <property type="entry name" value="STAS_2"/>
    <property type="match status" value="1"/>
</dbReference>
<dbReference type="InterPro" id="IPR058548">
    <property type="entry name" value="MlaB-like_STAS"/>
</dbReference>
<feature type="domain" description="STAS" evidence="2">
    <location>
        <begin position="56"/>
        <end position="131"/>
    </location>
</feature>
<comment type="caution">
    <text evidence="3">The sequence shown here is derived from an EMBL/GenBank/DDBJ whole genome shotgun (WGS) entry which is preliminary data.</text>
</comment>
<dbReference type="SUPFAM" id="SSF52091">
    <property type="entry name" value="SpoIIaa-like"/>
    <property type="match status" value="1"/>
</dbReference>
<reference evidence="3 4" key="1">
    <citation type="submission" date="2019-10" db="EMBL/GenBank/DDBJ databases">
        <title>Glycomyces albidus sp. nov., a novel actinomycete isolated from rhizosphere soil of wheat (Triticum aestivum L.).</title>
        <authorList>
            <person name="Qian L."/>
        </authorList>
    </citation>
    <scope>NUCLEOTIDE SEQUENCE [LARGE SCALE GENOMIC DNA]</scope>
    <source>
        <strain evidence="3 4">NEAU-7082</strain>
    </source>
</reference>
<keyword evidence="4" id="KW-1185">Reference proteome</keyword>
<dbReference type="InterPro" id="IPR002645">
    <property type="entry name" value="STAS_dom"/>
</dbReference>
<accession>A0A6L5GDU9</accession>
<feature type="region of interest" description="Disordered" evidence="1">
    <location>
        <begin position="1"/>
        <end position="35"/>
    </location>
</feature>
<name>A0A6L5GDU9_9ACTN</name>
<dbReference type="PROSITE" id="PS50801">
    <property type="entry name" value="STAS"/>
    <property type="match status" value="1"/>
</dbReference>
<dbReference type="Gene3D" id="3.30.750.24">
    <property type="entry name" value="STAS domain"/>
    <property type="match status" value="1"/>
</dbReference>
<protein>
    <submittedName>
        <fullName evidence="3">STAS domain-containing protein</fullName>
    </submittedName>
</protein>
<gene>
    <name evidence="3" type="ORF">GFD30_20175</name>
</gene>
<organism evidence="3 4">
    <name type="scientific">Glycomyces albidus</name>
    <dbReference type="NCBI Taxonomy" id="2656774"/>
    <lineage>
        <taxon>Bacteria</taxon>
        <taxon>Bacillati</taxon>
        <taxon>Actinomycetota</taxon>
        <taxon>Actinomycetes</taxon>
        <taxon>Glycomycetales</taxon>
        <taxon>Glycomycetaceae</taxon>
        <taxon>Glycomyces</taxon>
    </lineage>
</organism>
<evidence type="ECO:0000313" key="4">
    <source>
        <dbReference type="Proteomes" id="UP000477750"/>
    </source>
</evidence>
<proteinExistence type="predicted"/>
<evidence type="ECO:0000256" key="1">
    <source>
        <dbReference type="SAM" id="MobiDB-lite"/>
    </source>
</evidence>
<sequence>MGRRTRDPLGGVVTAEPAVGKSCPSNPSPVTTSPDAETEVVWPLQIDDCECHRDGIAVSGEIDLNGHDDWEQALRRATGLAAETHVHLSELRFIDVRGVTLLVNIADNLSRGRRIVVHDAPPGLQRVMRVLWPDSRGAISIEGER</sequence>
<dbReference type="CDD" id="cd07043">
    <property type="entry name" value="STAS_anti-anti-sigma_factors"/>
    <property type="match status" value="1"/>
</dbReference>
<evidence type="ECO:0000259" key="2">
    <source>
        <dbReference type="PROSITE" id="PS50801"/>
    </source>
</evidence>
<dbReference type="InterPro" id="IPR036513">
    <property type="entry name" value="STAS_dom_sf"/>
</dbReference>
<dbReference type="EMBL" id="WIAO01000030">
    <property type="protein sequence ID" value="MQM27867.1"/>
    <property type="molecule type" value="Genomic_DNA"/>
</dbReference>
<dbReference type="AlphaFoldDB" id="A0A6L5GDU9"/>
<evidence type="ECO:0000313" key="3">
    <source>
        <dbReference type="EMBL" id="MQM27867.1"/>
    </source>
</evidence>
<feature type="compositionally biased region" description="Polar residues" evidence="1">
    <location>
        <begin position="23"/>
        <end position="35"/>
    </location>
</feature>